<dbReference type="Pfam" id="PF13416">
    <property type="entry name" value="SBP_bac_8"/>
    <property type="match status" value="1"/>
</dbReference>
<dbReference type="RefSeq" id="WP_232570992.1">
    <property type="nucleotide sequence ID" value="NZ_CP089466.1"/>
</dbReference>
<dbReference type="Proteomes" id="UP001595660">
    <property type="component" value="Unassembled WGS sequence"/>
</dbReference>
<dbReference type="GeneID" id="69119118"/>
<reference evidence="3 4" key="1">
    <citation type="journal article" date="2019" name="Int. J. Syst. Evol. Microbiol.">
        <title>The Global Catalogue of Microorganisms (GCM) 10K type strain sequencing project: providing services to taxonomists for standard genome sequencing and annotation.</title>
        <authorList>
            <consortium name="The Broad Institute Genomics Platform"/>
            <consortium name="The Broad Institute Genome Sequencing Center for Infectious Disease"/>
            <person name="Wu L."/>
            <person name="Ma J."/>
        </authorList>
    </citation>
    <scope>NUCLEOTIDE SEQUENCE [LARGE SCALE GENOMIC DNA]</scope>
    <source>
        <strain evidence="3 4">CGMCC 1.12562</strain>
    </source>
</reference>
<organism evidence="3 4">
    <name type="scientific">Halobacterium litoreum</name>
    <dbReference type="NCBI Taxonomy" id="2039234"/>
    <lineage>
        <taxon>Archaea</taxon>
        <taxon>Methanobacteriati</taxon>
        <taxon>Methanobacteriota</taxon>
        <taxon>Stenosarchaea group</taxon>
        <taxon>Halobacteria</taxon>
        <taxon>Halobacteriales</taxon>
        <taxon>Halobacteriaceae</taxon>
        <taxon>Halobacterium</taxon>
    </lineage>
</organism>
<keyword evidence="1" id="KW-0732">Signal</keyword>
<dbReference type="PANTHER" id="PTHR30006">
    <property type="entry name" value="THIAMINE-BINDING PERIPLASMIC PROTEIN-RELATED"/>
    <property type="match status" value="1"/>
</dbReference>
<evidence type="ECO:0000313" key="4">
    <source>
        <dbReference type="Proteomes" id="UP001595660"/>
    </source>
</evidence>
<gene>
    <name evidence="3" type="ORF">ACFOKC_09135</name>
</gene>
<evidence type="ECO:0000256" key="2">
    <source>
        <dbReference type="SAM" id="MobiDB-lite"/>
    </source>
</evidence>
<feature type="region of interest" description="Disordered" evidence="2">
    <location>
        <begin position="26"/>
        <end position="58"/>
    </location>
</feature>
<evidence type="ECO:0000313" key="3">
    <source>
        <dbReference type="EMBL" id="MFC3477889.1"/>
    </source>
</evidence>
<dbReference type="InterPro" id="IPR006059">
    <property type="entry name" value="SBP"/>
</dbReference>
<feature type="compositionally biased region" description="Low complexity" evidence="2">
    <location>
        <begin position="33"/>
        <end position="58"/>
    </location>
</feature>
<dbReference type="SUPFAM" id="SSF53850">
    <property type="entry name" value="Periplasmic binding protein-like II"/>
    <property type="match status" value="1"/>
</dbReference>
<dbReference type="PANTHER" id="PTHR30006:SF2">
    <property type="entry name" value="ABC TRANSPORTER SUBSTRATE-BINDING PROTEIN"/>
    <property type="match status" value="1"/>
</dbReference>
<sequence>MKRREYLTSVGVGAVGLATAGCLQVENSGGGDTTTSETTSGDGTTTATTGGTTSQSSGPLRVATYDSFFGDEGTAGDWLKTAWEAEHDTEVRFTAPSNGVNEFIQRKKQGVDIDADLFVGLNTGELVRVDENLPNATLFDDLAGDVANAGDIKDSLRIDPQNRALPYDTGYISLVYDGTKVENPGTFEALASDAYRGDLLAQNAQTSDPGRAFLLWTIHEFGEDGYLDYWDTLVDNDVRVLDDWQPAYDAFLAGERPIVVSYSTDQVYYNGEDEIPRHQVGFLNDEGYANPEAFARFADTDKPDIAAQFAEFMLTDEAQRNIAVNNVQFPATTTATLPEEYAKYAYEPPEPVTFTYDELAGNVGEWTEAWAQQIASN</sequence>
<dbReference type="InterPro" id="IPR005948">
    <property type="entry name" value="ThiB-like"/>
</dbReference>
<name>A0ABD5NFP7_9EURY</name>
<proteinExistence type="predicted"/>
<dbReference type="EMBL" id="JBHRWN010000002">
    <property type="protein sequence ID" value="MFC3477889.1"/>
    <property type="molecule type" value="Genomic_DNA"/>
</dbReference>
<comment type="caution">
    <text evidence="3">The sequence shown here is derived from an EMBL/GenBank/DDBJ whole genome shotgun (WGS) entry which is preliminary data.</text>
</comment>
<dbReference type="Gene3D" id="3.40.190.10">
    <property type="entry name" value="Periplasmic binding protein-like II"/>
    <property type="match status" value="2"/>
</dbReference>
<keyword evidence="4" id="KW-1185">Reference proteome</keyword>
<dbReference type="AlphaFoldDB" id="A0ABD5NFP7"/>
<protein>
    <submittedName>
        <fullName evidence="3">Thiamine ABC transporter substrate binding subunit</fullName>
    </submittedName>
</protein>
<dbReference type="PROSITE" id="PS51257">
    <property type="entry name" value="PROKAR_LIPOPROTEIN"/>
    <property type="match status" value="1"/>
</dbReference>
<accession>A0ABD5NFP7</accession>
<evidence type="ECO:0000256" key="1">
    <source>
        <dbReference type="ARBA" id="ARBA00022729"/>
    </source>
</evidence>
<dbReference type="NCBIfam" id="TIGR01254">
    <property type="entry name" value="sfuA"/>
    <property type="match status" value="1"/>
</dbReference>